<protein>
    <submittedName>
        <fullName evidence="1">Uncharacterized protein</fullName>
    </submittedName>
</protein>
<gene>
    <name evidence="1" type="ORF">UFOVP143_12</name>
</gene>
<evidence type="ECO:0000313" key="1">
    <source>
        <dbReference type="EMBL" id="CAB5079535.1"/>
    </source>
</evidence>
<reference evidence="1" key="1">
    <citation type="submission" date="2020-05" db="EMBL/GenBank/DDBJ databases">
        <authorList>
            <person name="Chiriac C."/>
            <person name="Salcher M."/>
            <person name="Ghai R."/>
            <person name="Kavagutti S V."/>
        </authorList>
    </citation>
    <scope>NUCLEOTIDE SEQUENCE</scope>
</reference>
<dbReference type="EMBL" id="LR798191">
    <property type="protein sequence ID" value="CAB5079535.1"/>
    <property type="molecule type" value="Genomic_DNA"/>
</dbReference>
<sequence>MSAIDEARDRAMGDQRLELHTLTLTLLLGEMVRAIGVHHVRALLLGVADELEEFDRGPSDPAKSRADA</sequence>
<accession>A0A6J7VLU5</accession>
<proteinExistence type="predicted"/>
<name>A0A6J7VLU5_9CAUD</name>
<organism evidence="1">
    <name type="scientific">uncultured Caudovirales phage</name>
    <dbReference type="NCBI Taxonomy" id="2100421"/>
    <lineage>
        <taxon>Viruses</taxon>
        <taxon>Duplodnaviria</taxon>
        <taxon>Heunggongvirae</taxon>
        <taxon>Uroviricota</taxon>
        <taxon>Caudoviricetes</taxon>
        <taxon>Peduoviridae</taxon>
        <taxon>Maltschvirus</taxon>
        <taxon>Maltschvirus maltsch</taxon>
    </lineage>
</organism>